<keyword evidence="4 7" id="KW-0812">Transmembrane</keyword>
<dbReference type="EMBL" id="AP021874">
    <property type="protein sequence ID" value="BBO70178.1"/>
    <property type="molecule type" value="Genomic_DNA"/>
</dbReference>
<evidence type="ECO:0000313" key="8">
    <source>
        <dbReference type="EMBL" id="BBO70178.1"/>
    </source>
</evidence>
<feature type="transmembrane region" description="Helical" evidence="7">
    <location>
        <begin position="186"/>
        <end position="212"/>
    </location>
</feature>
<keyword evidence="3" id="KW-1003">Cell membrane</keyword>
<evidence type="ECO:0000256" key="5">
    <source>
        <dbReference type="ARBA" id="ARBA00022989"/>
    </source>
</evidence>
<keyword evidence="6 7" id="KW-0472">Membrane</keyword>
<dbReference type="InterPro" id="IPR005614">
    <property type="entry name" value="NrfD-like"/>
</dbReference>
<organism evidence="8 9">
    <name type="scientific">Desulfosarcina alkanivorans</name>
    <dbReference type="NCBI Taxonomy" id="571177"/>
    <lineage>
        <taxon>Bacteria</taxon>
        <taxon>Pseudomonadati</taxon>
        <taxon>Thermodesulfobacteriota</taxon>
        <taxon>Desulfobacteria</taxon>
        <taxon>Desulfobacterales</taxon>
        <taxon>Desulfosarcinaceae</taxon>
        <taxon>Desulfosarcina</taxon>
    </lineage>
</organism>
<dbReference type="PANTHER" id="PTHR30074">
    <property type="entry name" value="FORMATE DEHYDROGENASE, NITRATE-INDUCIBLE, CYTOCHROME B556 FDN SUBUNIT"/>
    <property type="match status" value="1"/>
</dbReference>
<keyword evidence="9" id="KW-1185">Reference proteome</keyword>
<comment type="similarity">
    <text evidence="2">Belongs to the NrfD family.</text>
</comment>
<dbReference type="GO" id="GO:0009061">
    <property type="term" value="P:anaerobic respiration"/>
    <property type="evidence" value="ECO:0007669"/>
    <property type="project" value="TreeGrafter"/>
</dbReference>
<dbReference type="RefSeq" id="WP_155318144.1">
    <property type="nucleotide sequence ID" value="NZ_AP021874.1"/>
</dbReference>
<dbReference type="AlphaFoldDB" id="A0A5K7YMY9"/>
<name>A0A5K7YMY9_9BACT</name>
<feature type="transmembrane region" description="Helical" evidence="7">
    <location>
        <begin position="361"/>
        <end position="382"/>
    </location>
</feature>
<feature type="transmembrane region" description="Helical" evidence="7">
    <location>
        <begin position="260"/>
        <end position="278"/>
    </location>
</feature>
<dbReference type="GO" id="GO:0005886">
    <property type="term" value="C:plasma membrane"/>
    <property type="evidence" value="ECO:0007669"/>
    <property type="project" value="UniProtKB-SubCell"/>
</dbReference>
<proteinExistence type="inferred from homology"/>
<feature type="transmembrane region" description="Helical" evidence="7">
    <location>
        <begin position="128"/>
        <end position="152"/>
    </location>
</feature>
<evidence type="ECO:0000256" key="6">
    <source>
        <dbReference type="ARBA" id="ARBA00023136"/>
    </source>
</evidence>
<reference evidence="8 9" key="1">
    <citation type="submission" date="2019-11" db="EMBL/GenBank/DDBJ databases">
        <title>Comparative genomics of hydrocarbon-degrading Desulfosarcina strains.</title>
        <authorList>
            <person name="Watanabe M."/>
            <person name="Kojima H."/>
            <person name="Fukui M."/>
        </authorList>
    </citation>
    <scope>NUCLEOTIDE SEQUENCE [LARGE SCALE GENOMIC DNA]</scope>
    <source>
        <strain evidence="8 9">PL12</strain>
    </source>
</reference>
<evidence type="ECO:0000256" key="4">
    <source>
        <dbReference type="ARBA" id="ARBA00022692"/>
    </source>
</evidence>
<dbReference type="PANTHER" id="PTHR30074:SF4">
    <property type="entry name" value="NI_FE-HYDROGENASE 2 B-TYPE CYTOCHROME SUBUNIT-RELATED"/>
    <property type="match status" value="1"/>
</dbReference>
<protein>
    <submittedName>
        <fullName evidence="8">Ni/Fe-hydrogenase cytochrome b subunit</fullName>
    </submittedName>
</protein>
<evidence type="ECO:0000256" key="1">
    <source>
        <dbReference type="ARBA" id="ARBA00004651"/>
    </source>
</evidence>
<feature type="transmembrane region" description="Helical" evidence="7">
    <location>
        <begin position="329"/>
        <end position="349"/>
    </location>
</feature>
<feature type="transmembrane region" description="Helical" evidence="7">
    <location>
        <begin position="91"/>
        <end position="108"/>
    </location>
</feature>
<feature type="transmembrane region" description="Helical" evidence="7">
    <location>
        <begin position="224"/>
        <end position="248"/>
    </location>
</feature>
<dbReference type="Pfam" id="PF03916">
    <property type="entry name" value="NrfD"/>
    <property type="match status" value="1"/>
</dbReference>
<evidence type="ECO:0000256" key="7">
    <source>
        <dbReference type="SAM" id="Phobius"/>
    </source>
</evidence>
<evidence type="ECO:0000256" key="2">
    <source>
        <dbReference type="ARBA" id="ARBA00008929"/>
    </source>
</evidence>
<keyword evidence="5 7" id="KW-1133">Transmembrane helix</keyword>
<dbReference type="KEGG" id="dalk:DSCA_41080"/>
<feature type="transmembrane region" description="Helical" evidence="7">
    <location>
        <begin position="53"/>
        <end position="79"/>
    </location>
</feature>
<feature type="transmembrane region" description="Helical" evidence="7">
    <location>
        <begin position="298"/>
        <end position="317"/>
    </location>
</feature>
<dbReference type="Proteomes" id="UP000427906">
    <property type="component" value="Chromosome"/>
</dbReference>
<accession>A0A5K7YMY9</accession>
<gene>
    <name evidence="8" type="primary">hybB</name>
    <name evidence="8" type="ORF">DSCA_41080</name>
</gene>
<evidence type="ECO:0000313" key="9">
    <source>
        <dbReference type="Proteomes" id="UP000427906"/>
    </source>
</evidence>
<dbReference type="OrthoDB" id="9768158at2"/>
<sequence length="401" mass="43830">MSQHAAPVRAKFWTPGVVVLAVLMASGAAAIVARFIGGIGYVSNLTTARPWGLWIGVDVASGVALAAGGFTTAFLAHIIGRHYYEPVVRPALLTAMLGYTFVVLGLLVDIGRSWAIWKPLLYWNPNSVLFEVAMCVMFYLNVLYIEFLPVVVERFRGRVNLPGLLAGMNAPVDGLLNLADRILPRIMWFFIIAGVVLSCMHQSSLGSLMLIAPTKLHPLWYTPMLPLLFLVSAIAVGYPMVVFEATLATTSLKLDSEMTVLTPLTRITIFLLGLYLALKLGDMVVRGTYVYLLDGTAQTNAFLVEVVFGVLVPWLMLLAPKVRRSRQALFIACSLIVGGVLVNRINVFVVGYRPPISEANYFPAIGEILVTVGLIAALMFIYRAIVTYLPVLNQPEQEVSA</sequence>
<dbReference type="InterPro" id="IPR051817">
    <property type="entry name" value="FDH_cytochrome_b556_subunit"/>
</dbReference>
<feature type="transmembrane region" description="Helical" evidence="7">
    <location>
        <begin position="12"/>
        <end position="33"/>
    </location>
</feature>
<evidence type="ECO:0000256" key="3">
    <source>
        <dbReference type="ARBA" id="ARBA00022475"/>
    </source>
</evidence>
<comment type="subcellular location">
    <subcellularLocation>
        <location evidence="1">Cell membrane</location>
        <topology evidence="1">Multi-pass membrane protein</topology>
    </subcellularLocation>
</comment>